<dbReference type="AlphaFoldDB" id="A0A3N4IQE4"/>
<accession>A0A3N4IQE4</accession>
<reference evidence="2 3" key="1">
    <citation type="journal article" date="2018" name="Nat. Ecol. Evol.">
        <title>Pezizomycetes genomes reveal the molecular basis of ectomycorrhizal truffle lifestyle.</title>
        <authorList>
            <person name="Murat C."/>
            <person name="Payen T."/>
            <person name="Noel B."/>
            <person name="Kuo A."/>
            <person name="Morin E."/>
            <person name="Chen J."/>
            <person name="Kohler A."/>
            <person name="Krizsan K."/>
            <person name="Balestrini R."/>
            <person name="Da Silva C."/>
            <person name="Montanini B."/>
            <person name="Hainaut M."/>
            <person name="Levati E."/>
            <person name="Barry K.W."/>
            <person name="Belfiori B."/>
            <person name="Cichocki N."/>
            <person name="Clum A."/>
            <person name="Dockter R.B."/>
            <person name="Fauchery L."/>
            <person name="Guy J."/>
            <person name="Iotti M."/>
            <person name="Le Tacon F."/>
            <person name="Lindquist E.A."/>
            <person name="Lipzen A."/>
            <person name="Malagnac F."/>
            <person name="Mello A."/>
            <person name="Molinier V."/>
            <person name="Miyauchi S."/>
            <person name="Poulain J."/>
            <person name="Riccioni C."/>
            <person name="Rubini A."/>
            <person name="Sitrit Y."/>
            <person name="Splivallo R."/>
            <person name="Traeger S."/>
            <person name="Wang M."/>
            <person name="Zifcakova L."/>
            <person name="Wipf D."/>
            <person name="Zambonelli A."/>
            <person name="Paolocci F."/>
            <person name="Nowrousian M."/>
            <person name="Ottonello S."/>
            <person name="Baldrian P."/>
            <person name="Spatafora J.W."/>
            <person name="Henrissat B."/>
            <person name="Nagy L.G."/>
            <person name="Aury J.M."/>
            <person name="Wincker P."/>
            <person name="Grigoriev I.V."/>
            <person name="Bonfante P."/>
            <person name="Martin F.M."/>
        </authorList>
    </citation>
    <scope>NUCLEOTIDE SEQUENCE [LARGE SCALE GENOMIC DNA]</scope>
    <source>
        <strain evidence="2 3">RN42</strain>
    </source>
</reference>
<feature type="compositionally biased region" description="Basic residues" evidence="1">
    <location>
        <begin position="219"/>
        <end position="229"/>
    </location>
</feature>
<dbReference type="EMBL" id="ML119647">
    <property type="protein sequence ID" value="RPA86958.1"/>
    <property type="molecule type" value="Genomic_DNA"/>
</dbReference>
<evidence type="ECO:0000313" key="3">
    <source>
        <dbReference type="Proteomes" id="UP000275078"/>
    </source>
</evidence>
<dbReference type="Proteomes" id="UP000275078">
    <property type="component" value="Unassembled WGS sequence"/>
</dbReference>
<keyword evidence="3" id="KW-1185">Reference proteome</keyword>
<feature type="region of interest" description="Disordered" evidence="1">
    <location>
        <begin position="192"/>
        <end position="229"/>
    </location>
</feature>
<name>A0A3N4IQE4_ASCIM</name>
<evidence type="ECO:0000256" key="1">
    <source>
        <dbReference type="SAM" id="MobiDB-lite"/>
    </source>
</evidence>
<sequence length="229" mass="25386">MAPNLSMIPDYKSTPFKKREFFPILEPGKFGEEVEIEQQQNIAAMKSALASYRYAMELLDAEKDLQAADSSIPNSEPIDSVALNEDEATGTGDTATELHETTTKSTVPVKARASLPKMIGEELVKEMVRYQKEIGEENDLSLSAKETFVDTMLADIQSNKFTLSPEVSNYTKDKLMSHYTYAGKAIVLEYKEAGIKKPKPRKRKSEAGASVEETGKAPRTPKGRKTAKK</sequence>
<protein>
    <submittedName>
        <fullName evidence="2">Uncharacterized protein</fullName>
    </submittedName>
</protein>
<proteinExistence type="predicted"/>
<evidence type="ECO:0000313" key="2">
    <source>
        <dbReference type="EMBL" id="RPA86958.1"/>
    </source>
</evidence>
<gene>
    <name evidence="2" type="ORF">BJ508DRAFT_320865</name>
</gene>
<organism evidence="2 3">
    <name type="scientific">Ascobolus immersus RN42</name>
    <dbReference type="NCBI Taxonomy" id="1160509"/>
    <lineage>
        <taxon>Eukaryota</taxon>
        <taxon>Fungi</taxon>
        <taxon>Dikarya</taxon>
        <taxon>Ascomycota</taxon>
        <taxon>Pezizomycotina</taxon>
        <taxon>Pezizomycetes</taxon>
        <taxon>Pezizales</taxon>
        <taxon>Ascobolaceae</taxon>
        <taxon>Ascobolus</taxon>
    </lineage>
</organism>